<name>A0A7Y4P0W1_9ACTN</name>
<reference evidence="1 4" key="2">
    <citation type="submission" date="2020-08" db="EMBL/GenBank/DDBJ databases">
        <title>Sequencing the genomes of 1000 actinobacteria strains.</title>
        <authorList>
            <person name="Klenk H.-P."/>
        </authorList>
    </citation>
    <scope>NUCLEOTIDE SEQUENCE [LARGE SCALE GENOMIC DNA]</scope>
    <source>
        <strain evidence="1 4">DSM 15626</strain>
    </source>
</reference>
<evidence type="ECO:0000313" key="2">
    <source>
        <dbReference type="EMBL" id="NOL43071.1"/>
    </source>
</evidence>
<dbReference type="EMBL" id="JACHKF010000001">
    <property type="protein sequence ID" value="MBB6566266.1"/>
    <property type="molecule type" value="Genomic_DNA"/>
</dbReference>
<evidence type="ECO:0000313" key="4">
    <source>
        <dbReference type="Proteomes" id="UP000553957"/>
    </source>
</evidence>
<comment type="caution">
    <text evidence="2">The sequence shown here is derived from an EMBL/GenBank/DDBJ whole genome shotgun (WGS) entry which is preliminary data.</text>
</comment>
<gene>
    <name evidence="1" type="ORF">HNR71_001903</name>
    <name evidence="2" type="ORF">HPO96_22750</name>
</gene>
<organism evidence="2 3">
    <name type="scientific">Kribbella sandramycini</name>
    <dbReference type="NCBI Taxonomy" id="60450"/>
    <lineage>
        <taxon>Bacteria</taxon>
        <taxon>Bacillati</taxon>
        <taxon>Actinomycetota</taxon>
        <taxon>Actinomycetes</taxon>
        <taxon>Propionibacteriales</taxon>
        <taxon>Kribbellaceae</taxon>
        <taxon>Kribbella</taxon>
    </lineage>
</organism>
<evidence type="ECO:0000313" key="1">
    <source>
        <dbReference type="EMBL" id="MBB6566266.1"/>
    </source>
</evidence>
<protein>
    <submittedName>
        <fullName evidence="2">Uncharacterized protein</fullName>
    </submittedName>
</protein>
<proteinExistence type="predicted"/>
<accession>A0A7Y4P0W1</accession>
<sequence length="143" mass="15427">MALSGGDADASLAERWVTEFRNGALQTFSTAVQDTGTLSATKSAPGQMPEGVAFMKVEREARDTLAQVMSKMLQGLKGYDQAVEAVFANYGNLHELTLQRARALLKPTDAPAEVNSAFDPQWVLAHQAAHPELFPPRPPMEGS</sequence>
<reference evidence="2 3" key="1">
    <citation type="submission" date="2020-05" db="EMBL/GenBank/DDBJ databases">
        <title>Genome sequence of Kribbella sandramycini ATCC 39419.</title>
        <authorList>
            <person name="Maclea K.S."/>
            <person name="Fair J.L."/>
        </authorList>
    </citation>
    <scope>NUCLEOTIDE SEQUENCE [LARGE SCALE GENOMIC DNA]</scope>
    <source>
        <strain evidence="2 3">ATCC 39419</strain>
    </source>
</reference>
<dbReference type="Proteomes" id="UP000553957">
    <property type="component" value="Unassembled WGS sequence"/>
</dbReference>
<dbReference type="AlphaFoldDB" id="A0A7Y4P0W1"/>
<dbReference type="Proteomes" id="UP000534306">
    <property type="component" value="Unassembled WGS sequence"/>
</dbReference>
<dbReference type="RefSeq" id="WP_171675692.1">
    <property type="nucleotide sequence ID" value="NZ_BAAAGT010000010.1"/>
</dbReference>
<dbReference type="EMBL" id="JABJRC010000005">
    <property type="protein sequence ID" value="NOL43071.1"/>
    <property type="molecule type" value="Genomic_DNA"/>
</dbReference>
<evidence type="ECO:0000313" key="3">
    <source>
        <dbReference type="Proteomes" id="UP000534306"/>
    </source>
</evidence>
<keyword evidence="3" id="KW-1185">Reference proteome</keyword>